<keyword evidence="3" id="KW-1185">Reference proteome</keyword>
<comment type="caution">
    <text evidence="2">The sequence shown here is derived from an EMBL/GenBank/DDBJ whole genome shotgun (WGS) entry which is preliminary data.</text>
</comment>
<keyword evidence="2" id="KW-0808">Transferase</keyword>
<evidence type="ECO:0000313" key="3">
    <source>
        <dbReference type="Proteomes" id="UP000245938"/>
    </source>
</evidence>
<organism evidence="2 3">
    <name type="scientific">Kurthia sibirica</name>
    <dbReference type="NCBI Taxonomy" id="202750"/>
    <lineage>
        <taxon>Bacteria</taxon>
        <taxon>Bacillati</taxon>
        <taxon>Bacillota</taxon>
        <taxon>Bacilli</taxon>
        <taxon>Bacillales</taxon>
        <taxon>Caryophanaceae</taxon>
        <taxon>Kurthia</taxon>
    </lineage>
</organism>
<dbReference type="GO" id="GO:0016747">
    <property type="term" value="F:acyltransferase activity, transferring groups other than amino-acyl groups"/>
    <property type="evidence" value="ECO:0007669"/>
    <property type="project" value="InterPro"/>
</dbReference>
<dbReference type="Gene3D" id="3.40.630.30">
    <property type="match status" value="1"/>
</dbReference>
<name>A0A2U3AKR5_9BACL</name>
<evidence type="ECO:0000313" key="2">
    <source>
        <dbReference type="EMBL" id="PWI25104.1"/>
    </source>
</evidence>
<dbReference type="Pfam" id="PF00583">
    <property type="entry name" value="Acetyltransf_1"/>
    <property type="match status" value="1"/>
</dbReference>
<dbReference type="EMBL" id="QFVR01000012">
    <property type="protein sequence ID" value="PWI25104.1"/>
    <property type="molecule type" value="Genomic_DNA"/>
</dbReference>
<dbReference type="PANTHER" id="PTHR43259:SF1">
    <property type="entry name" value="N-ACETYLTRANSFERASE DOMAIN-CONTAINING PROTEIN"/>
    <property type="match status" value="1"/>
</dbReference>
<dbReference type="InterPro" id="IPR000182">
    <property type="entry name" value="GNAT_dom"/>
</dbReference>
<dbReference type="Proteomes" id="UP000245938">
    <property type="component" value="Unassembled WGS sequence"/>
</dbReference>
<sequence>MMQLITMTKQAFADYLPLAISQFAEEKVLAGNWTANESVQLSQETFANLLPNDENTKDHHLFSIQQDLLLVGMIWLHQSSTTASFIYDFIIFDEFQRKGYGEQAMKLLEIEARKLGIEEIGLHVFGHNNGAIKLYNKLGYITTNISMTKKI</sequence>
<dbReference type="SUPFAM" id="SSF55729">
    <property type="entry name" value="Acyl-CoA N-acyltransferases (Nat)"/>
    <property type="match status" value="1"/>
</dbReference>
<reference evidence="2 3" key="1">
    <citation type="submission" date="2018-05" db="EMBL/GenBank/DDBJ databases">
        <title>Kurthia sibirica genome sequence.</title>
        <authorList>
            <person name="Maclea K.S."/>
            <person name="Goen A.E."/>
        </authorList>
    </citation>
    <scope>NUCLEOTIDE SEQUENCE [LARGE SCALE GENOMIC DNA]</scope>
    <source>
        <strain evidence="2 3">ATCC 49154</strain>
    </source>
</reference>
<dbReference type="InterPro" id="IPR016181">
    <property type="entry name" value="Acyl_CoA_acyltransferase"/>
</dbReference>
<dbReference type="OrthoDB" id="65897at2"/>
<gene>
    <name evidence="2" type="ORF">DEX24_10190</name>
</gene>
<dbReference type="PANTHER" id="PTHR43259">
    <property type="entry name" value="SPT10P"/>
    <property type="match status" value="1"/>
</dbReference>
<protein>
    <submittedName>
        <fullName evidence="2">GNAT family N-acetyltransferase</fullName>
    </submittedName>
</protein>
<proteinExistence type="predicted"/>
<dbReference type="PROSITE" id="PS51186">
    <property type="entry name" value="GNAT"/>
    <property type="match status" value="1"/>
</dbReference>
<dbReference type="CDD" id="cd04301">
    <property type="entry name" value="NAT_SF"/>
    <property type="match status" value="1"/>
</dbReference>
<feature type="domain" description="N-acetyltransferase" evidence="1">
    <location>
        <begin position="2"/>
        <end position="151"/>
    </location>
</feature>
<accession>A0A2U3AKR5</accession>
<dbReference type="AlphaFoldDB" id="A0A2U3AKR5"/>
<evidence type="ECO:0000259" key="1">
    <source>
        <dbReference type="PROSITE" id="PS51186"/>
    </source>
</evidence>
<dbReference type="InterPro" id="IPR052829">
    <property type="entry name" value="N-acetyltransferase_domain"/>
</dbReference>